<feature type="transmembrane region" description="Helical" evidence="6">
    <location>
        <begin position="425"/>
        <end position="442"/>
    </location>
</feature>
<dbReference type="RefSeq" id="WP_207916525.1">
    <property type="nucleotide sequence ID" value="NZ_CAWOLO010000004.1"/>
</dbReference>
<feature type="transmembrane region" description="Helical" evidence="6">
    <location>
        <begin position="231"/>
        <end position="253"/>
    </location>
</feature>
<proteinExistence type="predicted"/>
<feature type="transmembrane region" description="Helical" evidence="6">
    <location>
        <begin position="130"/>
        <end position="150"/>
    </location>
</feature>
<organism evidence="7 9">
    <name type="scientific">Iodobacter fluviatilis</name>
    <dbReference type="NCBI Taxonomy" id="537"/>
    <lineage>
        <taxon>Bacteria</taxon>
        <taxon>Pseudomonadati</taxon>
        <taxon>Pseudomonadota</taxon>
        <taxon>Betaproteobacteria</taxon>
        <taxon>Neisseriales</taxon>
        <taxon>Chitinibacteraceae</taxon>
        <taxon>Iodobacter</taxon>
    </lineage>
</organism>
<evidence type="ECO:0000256" key="3">
    <source>
        <dbReference type="ARBA" id="ARBA00022692"/>
    </source>
</evidence>
<reference evidence="7 9" key="1">
    <citation type="submission" date="2018-06" db="EMBL/GenBank/DDBJ databases">
        <authorList>
            <consortium name="Pathogen Informatics"/>
            <person name="Doyle S."/>
        </authorList>
    </citation>
    <scope>NUCLEOTIDE SEQUENCE [LARGE SCALE GENOMIC DNA]</scope>
    <source>
        <strain evidence="7 9">NCTC11159</strain>
    </source>
</reference>
<feature type="transmembrane region" description="Helical" evidence="6">
    <location>
        <begin position="192"/>
        <end position="211"/>
    </location>
</feature>
<dbReference type="InterPro" id="IPR004757">
    <property type="entry name" value="EtNH_permease"/>
</dbReference>
<dbReference type="PIRSF" id="PIRSF006060">
    <property type="entry name" value="AA_transporter"/>
    <property type="match status" value="1"/>
</dbReference>
<feature type="transmembrane region" description="Helical" evidence="6">
    <location>
        <begin position="357"/>
        <end position="376"/>
    </location>
</feature>
<feature type="transmembrane region" description="Helical" evidence="6">
    <location>
        <begin position="397"/>
        <end position="419"/>
    </location>
</feature>
<dbReference type="NCBIfam" id="TIGR00908">
    <property type="entry name" value="2A0305"/>
    <property type="match status" value="1"/>
</dbReference>
<evidence type="ECO:0000256" key="1">
    <source>
        <dbReference type="ARBA" id="ARBA00004651"/>
    </source>
</evidence>
<feature type="transmembrane region" description="Helical" evidence="6">
    <location>
        <begin position="332"/>
        <end position="351"/>
    </location>
</feature>
<dbReference type="Proteomes" id="UP000255108">
    <property type="component" value="Unassembled WGS sequence"/>
</dbReference>
<comment type="subcellular location">
    <subcellularLocation>
        <location evidence="1">Cell membrane</location>
        <topology evidence="1">Multi-pass membrane protein</topology>
    </subcellularLocation>
</comment>
<keyword evidence="4 6" id="KW-1133">Transmembrane helix</keyword>
<keyword evidence="3 6" id="KW-0812">Transmembrane</keyword>
<protein>
    <submittedName>
        <fullName evidence="8">Ethanolamine:proton symporter (EAT family)</fullName>
    </submittedName>
    <submittedName>
        <fullName evidence="7">Proline-specific permease ProY</fullName>
    </submittedName>
</protein>
<dbReference type="EMBL" id="SMBT01000004">
    <property type="protein sequence ID" value="TCU88211.1"/>
    <property type="molecule type" value="Genomic_DNA"/>
</dbReference>
<dbReference type="Proteomes" id="UP000295794">
    <property type="component" value="Unassembled WGS sequence"/>
</dbReference>
<dbReference type="EMBL" id="UGHR01000004">
    <property type="protein sequence ID" value="STR45712.1"/>
    <property type="molecule type" value="Genomic_DNA"/>
</dbReference>
<evidence type="ECO:0000256" key="6">
    <source>
        <dbReference type="SAM" id="Phobius"/>
    </source>
</evidence>
<keyword evidence="2" id="KW-1003">Cell membrane</keyword>
<evidence type="ECO:0000313" key="10">
    <source>
        <dbReference type="Proteomes" id="UP000295794"/>
    </source>
</evidence>
<sequence>MAEQVKRELKRSLKTIHLWGIAVGLVISGEYFGWSYGWDKAGTLGFMITSLVIAAMYTTFIFSYTELTTSIPHAGGPFAYARRAFGPTGGYIAGMATLIEFVFAPPAIALAIGAYLGVQFPGLDPKHAALGAYLVFMFLNVIGVTIAATFELCVTILAILELLVFMGVVAPGFSWANFAAHGWSGADQFSSASYSGMFAAIPFAIWFFLAIEGAAMAAEEAEDPRKTIPRAYISGILTLVLLAIGVMVFAGGVGDWRQLANINEPLPKAMQMVVGANSGWLHMLVWIGLFGLIASFHGIIMGYSRQIYALGRAGYLPGVLASVNQRFQTPHWAILAGGVVGVAAIYADSVVQLQGMSLTAAIITMSVFGAIVMYIISMAALFKLRRSEPQLDRPYSVPFYPIFPLVALALALVALVAMIYFNQTIFWIFIGFMVGGYGYFLATSQAREDAPHDEMLQTVGDAVK</sequence>
<name>A0A377SUL3_9NEIS</name>
<feature type="transmembrane region" description="Helical" evidence="6">
    <location>
        <begin position="157"/>
        <end position="180"/>
    </location>
</feature>
<dbReference type="PANTHER" id="PTHR42770:SF7">
    <property type="entry name" value="MEMBRANE PROTEIN"/>
    <property type="match status" value="1"/>
</dbReference>
<feature type="transmembrane region" description="Helical" evidence="6">
    <location>
        <begin position="16"/>
        <end position="38"/>
    </location>
</feature>
<evidence type="ECO:0000313" key="8">
    <source>
        <dbReference type="EMBL" id="TCU88211.1"/>
    </source>
</evidence>
<dbReference type="Gene3D" id="1.20.1740.10">
    <property type="entry name" value="Amino acid/polyamine transporter I"/>
    <property type="match status" value="1"/>
</dbReference>
<dbReference type="InterPro" id="IPR002293">
    <property type="entry name" value="AA/rel_permease1"/>
</dbReference>
<evidence type="ECO:0000256" key="5">
    <source>
        <dbReference type="ARBA" id="ARBA00023136"/>
    </source>
</evidence>
<feature type="transmembrane region" description="Helical" evidence="6">
    <location>
        <begin position="44"/>
        <end position="64"/>
    </location>
</feature>
<dbReference type="Pfam" id="PF13520">
    <property type="entry name" value="AA_permease_2"/>
    <property type="match status" value="1"/>
</dbReference>
<dbReference type="GO" id="GO:0005886">
    <property type="term" value="C:plasma membrane"/>
    <property type="evidence" value="ECO:0007669"/>
    <property type="project" value="UniProtKB-SubCell"/>
</dbReference>
<reference evidence="8 10" key="2">
    <citation type="submission" date="2019-03" db="EMBL/GenBank/DDBJ databases">
        <title>Genomic Encyclopedia of Type Strains, Phase IV (KMG-IV): sequencing the most valuable type-strain genomes for metagenomic binning, comparative biology and taxonomic classification.</title>
        <authorList>
            <person name="Goeker M."/>
        </authorList>
    </citation>
    <scope>NUCLEOTIDE SEQUENCE [LARGE SCALE GENOMIC DNA]</scope>
    <source>
        <strain evidence="8 10">DSM 3764</strain>
    </source>
</reference>
<dbReference type="InterPro" id="IPR050367">
    <property type="entry name" value="APC_superfamily"/>
</dbReference>
<evidence type="ECO:0000313" key="7">
    <source>
        <dbReference type="EMBL" id="STR45712.1"/>
    </source>
</evidence>
<dbReference type="GO" id="GO:0022857">
    <property type="term" value="F:transmembrane transporter activity"/>
    <property type="evidence" value="ECO:0007669"/>
    <property type="project" value="InterPro"/>
</dbReference>
<feature type="transmembrane region" description="Helical" evidence="6">
    <location>
        <begin position="280"/>
        <end position="303"/>
    </location>
</feature>
<evidence type="ECO:0000256" key="2">
    <source>
        <dbReference type="ARBA" id="ARBA00022475"/>
    </source>
</evidence>
<keyword evidence="5 6" id="KW-0472">Membrane</keyword>
<evidence type="ECO:0000256" key="4">
    <source>
        <dbReference type="ARBA" id="ARBA00022989"/>
    </source>
</evidence>
<gene>
    <name evidence="7" type="primary">proY</name>
    <name evidence="8" type="ORF">EV682_104385</name>
    <name evidence="7" type="ORF">NCTC11159_04292</name>
</gene>
<keyword evidence="10" id="KW-1185">Reference proteome</keyword>
<accession>A0A377SUL3</accession>
<evidence type="ECO:0000313" key="9">
    <source>
        <dbReference type="Proteomes" id="UP000255108"/>
    </source>
</evidence>
<dbReference type="PANTHER" id="PTHR42770">
    <property type="entry name" value="AMINO ACID TRANSPORTER-RELATED"/>
    <property type="match status" value="1"/>
</dbReference>
<feature type="transmembrane region" description="Helical" evidence="6">
    <location>
        <begin position="91"/>
        <end position="118"/>
    </location>
</feature>
<dbReference type="AlphaFoldDB" id="A0A377SUL3"/>